<dbReference type="RefSeq" id="WP_216836257.1">
    <property type="nucleotide sequence ID" value="NZ_JAFNJS010000002.1"/>
</dbReference>
<keyword evidence="4" id="KW-1185">Reference proteome</keyword>
<dbReference type="EMBL" id="JBHRSB010000002">
    <property type="protein sequence ID" value="MFC3000214.1"/>
    <property type="molecule type" value="Genomic_DNA"/>
</dbReference>
<evidence type="ECO:0000313" key="3">
    <source>
        <dbReference type="EMBL" id="MFC3000214.1"/>
    </source>
</evidence>
<evidence type="ECO:0000256" key="1">
    <source>
        <dbReference type="SAM" id="MobiDB-lite"/>
    </source>
</evidence>
<comment type="caution">
    <text evidence="3">The sequence shown here is derived from an EMBL/GenBank/DDBJ whole genome shotgun (WGS) entry which is preliminary data.</text>
</comment>
<sequence>MRMAARLLGLALLASSTWTGAADANEIWRRNSGQWTVKLVQTPGQRAWCSWDTRFPSSGRTVSFMLNNTGLHLFLAAPNMRLDRLRGQQAMIRVGQVNYPVTFGFGDFNARTNLGGAAGPIASDPTEMRNFVVAFAGASTASIRFATGVAWDFGLRGTAASLPHMAACTAEMRQRNGGGGVDLDPTRGAPSPRSLDPTVPQGAPQPAPRGLPKQ</sequence>
<evidence type="ECO:0000256" key="2">
    <source>
        <dbReference type="SAM" id="SignalP"/>
    </source>
</evidence>
<proteinExistence type="predicted"/>
<organism evidence="3 4">
    <name type="scientific">Falsiroseomonas tokyonensis</name>
    <dbReference type="NCBI Taxonomy" id="430521"/>
    <lineage>
        <taxon>Bacteria</taxon>
        <taxon>Pseudomonadati</taxon>
        <taxon>Pseudomonadota</taxon>
        <taxon>Alphaproteobacteria</taxon>
        <taxon>Acetobacterales</taxon>
        <taxon>Roseomonadaceae</taxon>
        <taxon>Falsiroseomonas</taxon>
    </lineage>
</organism>
<feature type="compositionally biased region" description="Pro residues" evidence="1">
    <location>
        <begin position="203"/>
        <end position="214"/>
    </location>
</feature>
<evidence type="ECO:0000313" key="4">
    <source>
        <dbReference type="Proteomes" id="UP001595420"/>
    </source>
</evidence>
<reference evidence="4" key="1">
    <citation type="journal article" date="2019" name="Int. J. Syst. Evol. Microbiol.">
        <title>The Global Catalogue of Microorganisms (GCM) 10K type strain sequencing project: providing services to taxonomists for standard genome sequencing and annotation.</title>
        <authorList>
            <consortium name="The Broad Institute Genomics Platform"/>
            <consortium name="The Broad Institute Genome Sequencing Center for Infectious Disease"/>
            <person name="Wu L."/>
            <person name="Ma J."/>
        </authorList>
    </citation>
    <scope>NUCLEOTIDE SEQUENCE [LARGE SCALE GENOMIC DNA]</scope>
    <source>
        <strain evidence="4">CGMCC 1.16855</strain>
    </source>
</reference>
<accession>A0ABV7BSY8</accession>
<feature type="chain" id="PRO_5045416152" evidence="2">
    <location>
        <begin position="22"/>
        <end position="214"/>
    </location>
</feature>
<feature type="signal peptide" evidence="2">
    <location>
        <begin position="1"/>
        <end position="21"/>
    </location>
</feature>
<keyword evidence="2" id="KW-0732">Signal</keyword>
<protein>
    <submittedName>
        <fullName evidence="3">Uncharacterized protein</fullName>
    </submittedName>
</protein>
<name>A0ABV7BSY8_9PROT</name>
<dbReference type="Proteomes" id="UP001595420">
    <property type="component" value="Unassembled WGS sequence"/>
</dbReference>
<gene>
    <name evidence="3" type="ORF">ACFOD3_09935</name>
</gene>
<feature type="region of interest" description="Disordered" evidence="1">
    <location>
        <begin position="174"/>
        <end position="214"/>
    </location>
</feature>